<name>A0A5B7DFV6_PORTR</name>
<dbReference type="EMBL" id="VSRR010000829">
    <property type="protein sequence ID" value="MPC20049.1"/>
    <property type="molecule type" value="Genomic_DNA"/>
</dbReference>
<dbReference type="AlphaFoldDB" id="A0A5B7DFV6"/>
<gene>
    <name evidence="1" type="ORF">E2C01_012979</name>
</gene>
<accession>A0A5B7DFV6</accession>
<proteinExistence type="predicted"/>
<sequence>MPRETKVQRREPQGCRCYGQKNRLPAYLGIGACGVGGICPKV</sequence>
<evidence type="ECO:0000313" key="2">
    <source>
        <dbReference type="Proteomes" id="UP000324222"/>
    </source>
</evidence>
<protein>
    <submittedName>
        <fullName evidence="1">Uncharacterized protein</fullName>
    </submittedName>
</protein>
<reference evidence="1 2" key="1">
    <citation type="submission" date="2019-05" db="EMBL/GenBank/DDBJ databases">
        <title>Another draft genome of Portunus trituberculatus and its Hox gene families provides insights of decapod evolution.</title>
        <authorList>
            <person name="Jeong J.-H."/>
            <person name="Song I."/>
            <person name="Kim S."/>
            <person name="Choi T."/>
            <person name="Kim D."/>
            <person name="Ryu S."/>
            <person name="Kim W."/>
        </authorList>
    </citation>
    <scope>NUCLEOTIDE SEQUENCE [LARGE SCALE GENOMIC DNA]</scope>
    <source>
        <tissue evidence="1">Muscle</tissue>
    </source>
</reference>
<dbReference type="Proteomes" id="UP000324222">
    <property type="component" value="Unassembled WGS sequence"/>
</dbReference>
<organism evidence="1 2">
    <name type="scientific">Portunus trituberculatus</name>
    <name type="common">Swimming crab</name>
    <name type="synonym">Neptunus trituberculatus</name>
    <dbReference type="NCBI Taxonomy" id="210409"/>
    <lineage>
        <taxon>Eukaryota</taxon>
        <taxon>Metazoa</taxon>
        <taxon>Ecdysozoa</taxon>
        <taxon>Arthropoda</taxon>
        <taxon>Crustacea</taxon>
        <taxon>Multicrustacea</taxon>
        <taxon>Malacostraca</taxon>
        <taxon>Eumalacostraca</taxon>
        <taxon>Eucarida</taxon>
        <taxon>Decapoda</taxon>
        <taxon>Pleocyemata</taxon>
        <taxon>Brachyura</taxon>
        <taxon>Eubrachyura</taxon>
        <taxon>Portunoidea</taxon>
        <taxon>Portunidae</taxon>
        <taxon>Portuninae</taxon>
        <taxon>Portunus</taxon>
    </lineage>
</organism>
<comment type="caution">
    <text evidence="1">The sequence shown here is derived from an EMBL/GenBank/DDBJ whole genome shotgun (WGS) entry which is preliminary data.</text>
</comment>
<evidence type="ECO:0000313" key="1">
    <source>
        <dbReference type="EMBL" id="MPC20049.1"/>
    </source>
</evidence>
<keyword evidence="2" id="KW-1185">Reference proteome</keyword>